<feature type="signal peptide" evidence="1">
    <location>
        <begin position="1"/>
        <end position="27"/>
    </location>
</feature>
<dbReference type="AlphaFoldDB" id="A0A6A6QL17"/>
<protein>
    <recommendedName>
        <fullName evidence="4">Secreted protein</fullName>
    </recommendedName>
</protein>
<dbReference type="EMBL" id="MU004193">
    <property type="protein sequence ID" value="KAF2493001.1"/>
    <property type="molecule type" value="Genomic_DNA"/>
</dbReference>
<sequence length="107" mass="11772">MGSGQASGIHFFICLAVIIHPTPSVHSRVLLSRCIFIGAEYRSLASGSFPPYTCHGDSAWRVQTKPHPPKAPLFNPPSQSTDAKSLNQKLCIIQSHGQRTLLFCLWL</sequence>
<reference evidence="2" key="1">
    <citation type="journal article" date="2020" name="Stud. Mycol.">
        <title>101 Dothideomycetes genomes: a test case for predicting lifestyles and emergence of pathogens.</title>
        <authorList>
            <person name="Haridas S."/>
            <person name="Albert R."/>
            <person name="Binder M."/>
            <person name="Bloem J."/>
            <person name="Labutti K."/>
            <person name="Salamov A."/>
            <person name="Andreopoulos B."/>
            <person name="Baker S."/>
            <person name="Barry K."/>
            <person name="Bills G."/>
            <person name="Bluhm B."/>
            <person name="Cannon C."/>
            <person name="Castanera R."/>
            <person name="Culley D."/>
            <person name="Daum C."/>
            <person name="Ezra D."/>
            <person name="Gonzalez J."/>
            <person name="Henrissat B."/>
            <person name="Kuo A."/>
            <person name="Liang C."/>
            <person name="Lipzen A."/>
            <person name="Lutzoni F."/>
            <person name="Magnuson J."/>
            <person name="Mondo S."/>
            <person name="Nolan M."/>
            <person name="Ohm R."/>
            <person name="Pangilinan J."/>
            <person name="Park H.-J."/>
            <person name="Ramirez L."/>
            <person name="Alfaro M."/>
            <person name="Sun H."/>
            <person name="Tritt A."/>
            <person name="Yoshinaga Y."/>
            <person name="Zwiers L.-H."/>
            <person name="Turgeon B."/>
            <person name="Goodwin S."/>
            <person name="Spatafora J."/>
            <person name="Crous P."/>
            <person name="Grigoriev I."/>
        </authorList>
    </citation>
    <scope>NUCLEOTIDE SEQUENCE</scope>
    <source>
        <strain evidence="2">CBS 269.34</strain>
    </source>
</reference>
<feature type="chain" id="PRO_5025479162" description="Secreted protein" evidence="1">
    <location>
        <begin position="28"/>
        <end position="107"/>
    </location>
</feature>
<accession>A0A6A6QL17</accession>
<evidence type="ECO:0008006" key="4">
    <source>
        <dbReference type="Google" id="ProtNLM"/>
    </source>
</evidence>
<evidence type="ECO:0000313" key="3">
    <source>
        <dbReference type="Proteomes" id="UP000799750"/>
    </source>
</evidence>
<name>A0A6A6QL17_9PEZI</name>
<organism evidence="2 3">
    <name type="scientific">Lophium mytilinum</name>
    <dbReference type="NCBI Taxonomy" id="390894"/>
    <lineage>
        <taxon>Eukaryota</taxon>
        <taxon>Fungi</taxon>
        <taxon>Dikarya</taxon>
        <taxon>Ascomycota</taxon>
        <taxon>Pezizomycotina</taxon>
        <taxon>Dothideomycetes</taxon>
        <taxon>Pleosporomycetidae</taxon>
        <taxon>Mytilinidiales</taxon>
        <taxon>Mytilinidiaceae</taxon>
        <taxon>Lophium</taxon>
    </lineage>
</organism>
<proteinExistence type="predicted"/>
<gene>
    <name evidence="2" type="ORF">BU16DRAFT_95783</name>
</gene>
<evidence type="ECO:0000313" key="2">
    <source>
        <dbReference type="EMBL" id="KAF2493001.1"/>
    </source>
</evidence>
<keyword evidence="1" id="KW-0732">Signal</keyword>
<dbReference type="OrthoDB" id="10455247at2759"/>
<keyword evidence="3" id="KW-1185">Reference proteome</keyword>
<evidence type="ECO:0000256" key="1">
    <source>
        <dbReference type="SAM" id="SignalP"/>
    </source>
</evidence>
<dbReference type="Proteomes" id="UP000799750">
    <property type="component" value="Unassembled WGS sequence"/>
</dbReference>